<dbReference type="PANTHER" id="PTHR35204:SF1">
    <property type="entry name" value="ENTEROTOXIN"/>
    <property type="match status" value="1"/>
</dbReference>
<organism evidence="3 4">
    <name type="scientific">Aspergillus ochraceoroseus</name>
    <dbReference type="NCBI Taxonomy" id="138278"/>
    <lineage>
        <taxon>Eukaryota</taxon>
        <taxon>Fungi</taxon>
        <taxon>Dikarya</taxon>
        <taxon>Ascomycota</taxon>
        <taxon>Pezizomycotina</taxon>
        <taxon>Eurotiomycetes</taxon>
        <taxon>Eurotiomycetidae</taxon>
        <taxon>Eurotiales</taxon>
        <taxon>Aspergillaceae</taxon>
        <taxon>Aspergillus</taxon>
        <taxon>Aspergillus subgen. Nidulantes</taxon>
    </lineage>
</organism>
<feature type="region of interest" description="Disordered" evidence="1">
    <location>
        <begin position="237"/>
        <end position="260"/>
    </location>
</feature>
<comment type="caution">
    <text evidence="3">The sequence shown here is derived from an EMBL/GenBank/DDBJ whole genome shotgun (WGS) entry which is preliminary data.</text>
</comment>
<dbReference type="InterPro" id="IPR038921">
    <property type="entry name" value="YOR389W-like"/>
</dbReference>
<feature type="compositionally biased region" description="Pro residues" evidence="1">
    <location>
        <begin position="100"/>
        <end position="122"/>
    </location>
</feature>
<proteinExistence type="predicted"/>
<gene>
    <name evidence="3" type="ORF">AOCH_002480</name>
</gene>
<evidence type="ECO:0000313" key="3">
    <source>
        <dbReference type="EMBL" id="KKK16994.1"/>
    </source>
</evidence>
<keyword evidence="4" id="KW-1185">Reference proteome</keyword>
<name>A0A0F8UB76_9EURO</name>
<feature type="region of interest" description="Disordered" evidence="1">
    <location>
        <begin position="94"/>
        <end position="130"/>
    </location>
</feature>
<sequence>MSRRWSNLRCCTVALLASTAAATSASFPENANHIFNAVHSSMRQWGSSLNHNGMSFFLATVPEGTQLYHGSGSSDPVKSPEWVAFEPEHALNFAHRRRPPPGSHDPPPPPPPDGHGPPPPGFHPDFQHVMQDPVDGNKAGFLHTFAAKKDLRLLYVDGMSAGKTNNGTLDAEDRILFHDQRSDGNGMAGEEERATEFCRMARDRWGGRLDGLIRMEAGFEIILCDLATDMDALRVTRVQSSPNGGPPGSPGNGKERNPTGNSWVPAVASRYWGIGGNRVILNYDHFVTAYVYGLDLFGAAGETERSNSSHVLPRLAHLSAHKLEPMRQDLDALIWNHDATERSVDWQAVADMVVERYAKRLRYLASGQVPTIEELQEEIEGLVTPFIDYDARNSSLEVERCSMQFIRRSAPTTTVAGDAVLSVSRSICATLLETLRQTEHSTAVGQIQDLVNYLSWSNWKKCTGCGDHELCVIPMWPMGTVEDYEHPQCRDLSQLEGDGPRYWGGFPGRRKPAPFRDEDL</sequence>
<dbReference type="PANTHER" id="PTHR35204">
    <property type="entry name" value="YALI0A21131P"/>
    <property type="match status" value="1"/>
</dbReference>
<evidence type="ECO:0000313" key="4">
    <source>
        <dbReference type="Proteomes" id="UP000034947"/>
    </source>
</evidence>
<dbReference type="EMBL" id="JYKN01002286">
    <property type="protein sequence ID" value="KKK16994.1"/>
    <property type="molecule type" value="Genomic_DNA"/>
</dbReference>
<keyword evidence="2" id="KW-0732">Signal</keyword>
<dbReference type="Proteomes" id="UP000034947">
    <property type="component" value="Unassembled WGS sequence"/>
</dbReference>
<evidence type="ECO:0000256" key="1">
    <source>
        <dbReference type="SAM" id="MobiDB-lite"/>
    </source>
</evidence>
<reference evidence="3 4" key="1">
    <citation type="submission" date="2015-02" db="EMBL/GenBank/DDBJ databases">
        <title>Draft Genome Sequences of Two Closely-Related Aflatoxigenic Aspergillus Species Obtained from the Cote d'Ivoire.</title>
        <authorList>
            <person name="Moore G.G."/>
            <person name="Beltz S.B."/>
            <person name="Mack B.M."/>
        </authorList>
    </citation>
    <scope>NUCLEOTIDE SEQUENCE [LARGE SCALE GENOMIC DNA]</scope>
    <source>
        <strain evidence="3 4">SRRC1432</strain>
    </source>
</reference>
<dbReference type="AlphaFoldDB" id="A0A0F8UB76"/>
<evidence type="ECO:0000256" key="2">
    <source>
        <dbReference type="SAM" id="SignalP"/>
    </source>
</evidence>
<dbReference type="VEuPathDB" id="FungiDB:P175DRAFT_0425042"/>
<feature type="signal peptide" evidence="2">
    <location>
        <begin position="1"/>
        <end position="25"/>
    </location>
</feature>
<feature type="chain" id="PRO_5002528692" evidence="2">
    <location>
        <begin position="26"/>
        <end position="520"/>
    </location>
</feature>
<dbReference type="OrthoDB" id="10261782at2759"/>
<protein>
    <submittedName>
        <fullName evidence="3">Uncharacterized protein</fullName>
    </submittedName>
</protein>
<accession>A0A0F8UB76</accession>